<feature type="domain" description="Ribosomal protein eL8/eL30/eS12/Gadd45" evidence="3">
    <location>
        <begin position="16"/>
        <end position="108"/>
    </location>
</feature>
<reference evidence="4 5" key="1">
    <citation type="journal article" date="2020" name="Genome Biol. Evol.">
        <title>Comparative genomics of strictly vertically transmitted, feminizing microsporidia endosymbionts of amphipod crustaceans.</title>
        <authorList>
            <person name="Cormier A."/>
            <person name="Chebbi M.A."/>
            <person name="Giraud I."/>
            <person name="Wattier R."/>
            <person name="Teixeira M."/>
            <person name="Gilbert C."/>
            <person name="Rigaud T."/>
            <person name="Cordaux R."/>
        </authorList>
    </citation>
    <scope>NUCLEOTIDE SEQUENCE [LARGE SCALE GENOMIC DNA]</scope>
    <source>
        <strain evidence="4 5">Ou3-Ou53</strain>
    </source>
</reference>
<dbReference type="GO" id="GO:1990904">
    <property type="term" value="C:ribonucleoprotein complex"/>
    <property type="evidence" value="ECO:0007669"/>
    <property type="project" value="UniProtKB-KW"/>
</dbReference>
<name>A0A9P6KZE3_9MICR</name>
<gene>
    <name evidence="4" type="primary">snu13</name>
    <name evidence="4" type="ORF">NGRA_0621</name>
</gene>
<keyword evidence="5" id="KW-1185">Reference proteome</keyword>
<comment type="caution">
    <text evidence="4">The sequence shown here is derived from an EMBL/GenBank/DDBJ whole genome shotgun (WGS) entry which is preliminary data.</text>
</comment>
<evidence type="ECO:0000313" key="4">
    <source>
        <dbReference type="EMBL" id="KAF9764365.1"/>
    </source>
</evidence>
<dbReference type="InterPro" id="IPR004038">
    <property type="entry name" value="Ribosomal_eL8/eL30/eS12/Gad45"/>
</dbReference>
<proteinExistence type="inferred from homology"/>
<evidence type="ECO:0000256" key="1">
    <source>
        <dbReference type="ARBA" id="ARBA00007337"/>
    </source>
</evidence>
<dbReference type="InterPro" id="IPR018492">
    <property type="entry name" value="Ribosomal_eL8/Nhp2"/>
</dbReference>
<dbReference type="Proteomes" id="UP000740883">
    <property type="component" value="Unassembled WGS sequence"/>
</dbReference>
<dbReference type="InterPro" id="IPR029064">
    <property type="entry name" value="Ribosomal_eL30-like_sf"/>
</dbReference>
<dbReference type="PRINTS" id="PR00884">
    <property type="entry name" value="RIBOSOMALHS6"/>
</dbReference>
<sequence length="119" mass="13338">MESEKYTPASQEKTKKILEYVTLMSKSKNLRKGVNETTKCINRGTAKLVIIAVDAEPPEITYSLPILCEDKGVPFVHIKSKTALGKSCFVERPVIACCVNVPKDKESLRIEDRINEIIN</sequence>
<dbReference type="PROSITE" id="PS01082">
    <property type="entry name" value="RIBOSOMAL_L7AE"/>
    <property type="match status" value="1"/>
</dbReference>
<dbReference type="GO" id="GO:0003723">
    <property type="term" value="F:RNA binding"/>
    <property type="evidence" value="ECO:0007669"/>
    <property type="project" value="InterPro"/>
</dbReference>
<dbReference type="PRINTS" id="PR00881">
    <property type="entry name" value="L7ARS6FAMILY"/>
</dbReference>
<dbReference type="GO" id="GO:0042254">
    <property type="term" value="P:ribosome biogenesis"/>
    <property type="evidence" value="ECO:0007669"/>
    <property type="project" value="InterPro"/>
</dbReference>
<evidence type="ECO:0000259" key="3">
    <source>
        <dbReference type="Pfam" id="PF01248"/>
    </source>
</evidence>
<evidence type="ECO:0000256" key="2">
    <source>
        <dbReference type="ARBA" id="ARBA00023274"/>
    </source>
</evidence>
<accession>A0A9P6KZE3</accession>
<comment type="similarity">
    <text evidence="1">Belongs to the eukaryotic ribosomal protein eL8 family.</text>
</comment>
<dbReference type="InterPro" id="IPR050257">
    <property type="entry name" value="eL8/uL1-like"/>
</dbReference>
<dbReference type="PANTHER" id="PTHR23105">
    <property type="entry name" value="RIBOSOMAL PROTEIN L7AE FAMILY MEMBER"/>
    <property type="match status" value="1"/>
</dbReference>
<keyword evidence="2" id="KW-0687">Ribonucleoprotein</keyword>
<dbReference type="OrthoDB" id="1924699at2759"/>
<organism evidence="4 5">
    <name type="scientific">Nosema granulosis</name>
    <dbReference type="NCBI Taxonomy" id="83296"/>
    <lineage>
        <taxon>Eukaryota</taxon>
        <taxon>Fungi</taxon>
        <taxon>Fungi incertae sedis</taxon>
        <taxon>Microsporidia</taxon>
        <taxon>Nosematidae</taxon>
        <taxon>Nosema</taxon>
    </lineage>
</organism>
<dbReference type="Gene3D" id="3.30.1330.30">
    <property type="match status" value="1"/>
</dbReference>
<protein>
    <submittedName>
        <fullName evidence="4">NHP2-like protein 1</fullName>
    </submittedName>
</protein>
<dbReference type="EMBL" id="SBJO01000026">
    <property type="protein sequence ID" value="KAF9764365.1"/>
    <property type="molecule type" value="Genomic_DNA"/>
</dbReference>
<dbReference type="InterPro" id="IPR004037">
    <property type="entry name" value="Ribosomal_eL8-like_CS"/>
</dbReference>
<evidence type="ECO:0000313" key="5">
    <source>
        <dbReference type="Proteomes" id="UP000740883"/>
    </source>
</evidence>
<dbReference type="SUPFAM" id="SSF55315">
    <property type="entry name" value="L30e-like"/>
    <property type="match status" value="1"/>
</dbReference>
<dbReference type="AlphaFoldDB" id="A0A9P6KZE3"/>
<dbReference type="Pfam" id="PF01248">
    <property type="entry name" value="Ribosomal_L7Ae"/>
    <property type="match status" value="1"/>
</dbReference>